<proteinExistence type="predicted"/>
<protein>
    <submittedName>
        <fullName evidence="1">Uncharacterized protein</fullName>
    </submittedName>
</protein>
<keyword evidence="2" id="KW-1185">Reference proteome</keyword>
<reference evidence="1" key="1">
    <citation type="submission" date="2016-08" db="EMBL/GenBank/DDBJ databases">
        <authorList>
            <person name="Ngugi D.K."/>
            <person name="Miyake S."/>
            <person name="Stingl U."/>
        </authorList>
    </citation>
    <scope>NUCLEOTIDE SEQUENCE</scope>
    <source>
        <strain evidence="1">SCG-B11WGA-EpuloA1</strain>
    </source>
</reference>
<evidence type="ECO:0000313" key="2">
    <source>
        <dbReference type="Proteomes" id="UP000188605"/>
    </source>
</evidence>
<dbReference type="EMBL" id="LJDB01000043">
    <property type="protein sequence ID" value="ONI41009.1"/>
    <property type="molecule type" value="Genomic_DNA"/>
</dbReference>
<gene>
    <name evidence="1" type="ORF">AN396_04415</name>
</gene>
<sequence length="472" mass="56345">MNILESLKENIRKADKSKVKYLVGALEEIFDTTEPILDLLGISEDKLKKLTSRHKIKLDAILKKLFQSSPLMFLGTIGYLNDTNYREQYVIGKLKDEDIIFMPVDFIRETLRFDVLHADSFIKIKDNIYQIEFQTSNDNMAIRFARYGLEYGIANKVFDETNNIYKIIIPEQSVIFLEKNKENTRNNSYELFWRNKKLERIEVKVLKLWEIDIEDVLNNKLYNLLPILIFKYRLNLINAKGNKLTLEEVKNEFLLQSREILKKAIDLNREIREDDIDIIISVLGELVNYFDETFFENSIRKEGEFEMTFTEQINSYRQQINTARKEKEQVEMTLNNYKQQINTAQQEKEQIEMTFTEQINSYRQQINTARKEKEQVEMTFIEQINDYKQQINDARKEKEQVEVTLNNYKQQINILKQKGLQKGEIKGKVEMLYKEFEYEFEEIASKLQISVEEVRDIISNLEKEFYNKTKRN</sequence>
<organism evidence="1 2">
    <name type="scientific">Candidatus Epulonipiscium fishelsonii</name>
    <dbReference type="NCBI Taxonomy" id="77094"/>
    <lineage>
        <taxon>Bacteria</taxon>
        <taxon>Bacillati</taxon>
        <taxon>Bacillota</taxon>
        <taxon>Clostridia</taxon>
        <taxon>Lachnospirales</taxon>
        <taxon>Lachnospiraceae</taxon>
        <taxon>Candidatus Epulonipiscium</taxon>
    </lineage>
</organism>
<accession>A0ACC8XDK3</accession>
<dbReference type="Proteomes" id="UP000188605">
    <property type="component" value="Unassembled WGS sequence"/>
</dbReference>
<evidence type="ECO:0000313" key="1">
    <source>
        <dbReference type="EMBL" id="ONI41009.1"/>
    </source>
</evidence>
<name>A0ACC8XDK3_9FIRM</name>
<comment type="caution">
    <text evidence="1">The sequence shown here is derived from an EMBL/GenBank/DDBJ whole genome shotgun (WGS) entry which is preliminary data.</text>
</comment>